<sequence length="226" mass="26265">MKIVIVDKNGSISDLDWKKNIDFENMYKKAGLKKNVDFEKRNTWKIKDGVFVSVYAKNTGRANTENKYELPPPVDSELYFGKMIIIKHEKEEPIVCNCKDIDSGEWEKIYEKLMGGFEDLNEEEESEEEYVAPENLTKQGYEKDGFVVEDGEADFNTVESEDEEDWVSSNSEEKTDDSLEELDDEDEEEVSDEDTNDSEEEDEDDDEMPELISGSDTELQEEKYEY</sequence>
<evidence type="ECO:0000313" key="2">
    <source>
        <dbReference type="EMBL" id="QHS99357.1"/>
    </source>
</evidence>
<name>A0A6C0C431_9ZZZZ</name>
<dbReference type="AlphaFoldDB" id="A0A6C0C431"/>
<evidence type="ECO:0000256" key="1">
    <source>
        <dbReference type="SAM" id="MobiDB-lite"/>
    </source>
</evidence>
<proteinExistence type="predicted"/>
<feature type="compositionally biased region" description="Acidic residues" evidence="1">
    <location>
        <begin position="149"/>
        <end position="166"/>
    </location>
</feature>
<dbReference type="EMBL" id="MN739340">
    <property type="protein sequence ID" value="QHS99357.1"/>
    <property type="molecule type" value="Genomic_DNA"/>
</dbReference>
<feature type="compositionally biased region" description="Acidic residues" evidence="1">
    <location>
        <begin position="178"/>
        <end position="209"/>
    </location>
</feature>
<reference evidence="2" key="1">
    <citation type="journal article" date="2020" name="Nature">
        <title>Giant virus diversity and host interactions through global metagenomics.</title>
        <authorList>
            <person name="Schulz F."/>
            <person name="Roux S."/>
            <person name="Paez-Espino D."/>
            <person name="Jungbluth S."/>
            <person name="Walsh D.A."/>
            <person name="Denef V.J."/>
            <person name="McMahon K.D."/>
            <person name="Konstantinidis K.T."/>
            <person name="Eloe-Fadrosh E.A."/>
            <person name="Kyrpides N.C."/>
            <person name="Woyke T."/>
        </authorList>
    </citation>
    <scope>NUCLEOTIDE SEQUENCE</scope>
    <source>
        <strain evidence="2">GVMAG-M-3300020185-33</strain>
    </source>
</reference>
<feature type="region of interest" description="Disordered" evidence="1">
    <location>
        <begin position="149"/>
        <end position="226"/>
    </location>
</feature>
<organism evidence="2">
    <name type="scientific">viral metagenome</name>
    <dbReference type="NCBI Taxonomy" id="1070528"/>
    <lineage>
        <taxon>unclassified sequences</taxon>
        <taxon>metagenomes</taxon>
        <taxon>organismal metagenomes</taxon>
    </lineage>
</organism>
<accession>A0A6C0C431</accession>
<protein>
    <submittedName>
        <fullName evidence="2">Uncharacterized protein</fullName>
    </submittedName>
</protein>